<dbReference type="Gene3D" id="3.40.30.10">
    <property type="entry name" value="Glutaredoxin"/>
    <property type="match status" value="1"/>
</dbReference>
<keyword evidence="4" id="KW-1185">Reference proteome</keyword>
<dbReference type="InterPro" id="IPR011893">
    <property type="entry name" value="Selenoprotein_Rdx-typ"/>
</dbReference>
<keyword evidence="1" id="KW-0676">Redox-active center</keyword>
<protein>
    <submittedName>
        <fullName evidence="3">SelT/selW/selH domain protein</fullName>
    </submittedName>
</protein>
<feature type="compositionally biased region" description="Basic and acidic residues" evidence="2">
    <location>
        <begin position="87"/>
        <end position="111"/>
    </location>
</feature>
<organism evidence="3 4">
    <name type="scientific">Dietzia psychralcaliphila</name>
    <dbReference type="NCBI Taxonomy" id="139021"/>
    <lineage>
        <taxon>Bacteria</taxon>
        <taxon>Bacillati</taxon>
        <taxon>Actinomycetota</taxon>
        <taxon>Actinomycetes</taxon>
        <taxon>Mycobacteriales</taxon>
        <taxon>Dietziaceae</taxon>
        <taxon>Dietzia</taxon>
    </lineage>
</organism>
<dbReference type="AlphaFoldDB" id="A0AAD0NQI2"/>
<evidence type="ECO:0000256" key="2">
    <source>
        <dbReference type="SAM" id="MobiDB-lite"/>
    </source>
</evidence>
<dbReference type="EMBL" id="CP015453">
    <property type="protein sequence ID" value="AWH96059.1"/>
    <property type="molecule type" value="Genomic_DNA"/>
</dbReference>
<proteinExistence type="predicted"/>
<evidence type="ECO:0000313" key="3">
    <source>
        <dbReference type="EMBL" id="AWH96059.1"/>
    </source>
</evidence>
<dbReference type="PANTHER" id="PTHR36417:SF2">
    <property type="entry name" value="SELENOPROTEIN DOMAIN PROTEIN (AFU_ORTHOLOGUE AFUA_1G05220)"/>
    <property type="match status" value="1"/>
</dbReference>
<reference evidence="3 4" key="1">
    <citation type="submission" date="2016-04" db="EMBL/GenBank/DDBJ databases">
        <title>Complete genome sequence of the haloalkaliphilic hydrocarbon-degrading bacterium Dietzia psychralcaliphila ILA-1T, isolated from a drain of a fish product-processing plant.</title>
        <authorList>
            <person name="Zhao J."/>
            <person name="Hu B."/>
            <person name="Geng S."/>
            <person name="Nie Y."/>
            <person name="Tang Y."/>
        </authorList>
    </citation>
    <scope>NUCLEOTIDE SEQUENCE [LARGE SCALE GENOMIC DNA]</scope>
    <source>
        <strain evidence="3 4">ILA-1</strain>
    </source>
</reference>
<name>A0AAD0NQI2_9ACTN</name>
<dbReference type="KEGG" id="dpc:A6048_11775"/>
<dbReference type="NCBIfam" id="TIGR02174">
    <property type="entry name" value="CXXU_selWTH"/>
    <property type="match status" value="1"/>
</dbReference>
<dbReference type="PANTHER" id="PTHR36417">
    <property type="entry name" value="SELENOPROTEIN DOMAIN PROTEIN (AFU_ORTHOLOGUE AFUA_1G05220)"/>
    <property type="match status" value="1"/>
</dbReference>
<sequence>MPSPRIAITFCTQCRWMLRAQWYAGELLQTFEGEIGEVALVPATGGTFRIDVDDEQVWNRKRDGGFPEITELKRAVRDLVAPGKSLGHADRVAPADDQHGSAHTDRRPGSG</sequence>
<evidence type="ECO:0000256" key="1">
    <source>
        <dbReference type="ARBA" id="ARBA00023284"/>
    </source>
</evidence>
<dbReference type="SUPFAM" id="SSF52833">
    <property type="entry name" value="Thioredoxin-like"/>
    <property type="match status" value="1"/>
</dbReference>
<feature type="region of interest" description="Disordered" evidence="2">
    <location>
        <begin position="85"/>
        <end position="111"/>
    </location>
</feature>
<dbReference type="Pfam" id="PF10262">
    <property type="entry name" value="Rdx"/>
    <property type="match status" value="1"/>
</dbReference>
<dbReference type="Proteomes" id="UP000244903">
    <property type="component" value="Chromosome"/>
</dbReference>
<dbReference type="RefSeq" id="WP_107746485.1">
    <property type="nucleotide sequence ID" value="NZ_CP015453.1"/>
</dbReference>
<gene>
    <name evidence="3" type="ORF">A6048_11775</name>
</gene>
<dbReference type="InterPro" id="IPR036249">
    <property type="entry name" value="Thioredoxin-like_sf"/>
</dbReference>
<accession>A0AAD0NQI2</accession>
<evidence type="ECO:0000313" key="4">
    <source>
        <dbReference type="Proteomes" id="UP000244903"/>
    </source>
</evidence>